<keyword evidence="3" id="KW-1185">Reference proteome</keyword>
<evidence type="ECO:0000313" key="3">
    <source>
        <dbReference type="Proteomes" id="UP000520814"/>
    </source>
</evidence>
<protein>
    <submittedName>
        <fullName evidence="2">Heme-degrading monooxygenase HmoA</fullName>
    </submittedName>
</protein>
<name>A0A7W9W8P1_ARMRO</name>
<gene>
    <name evidence="2" type="ORF">HNQ39_005621</name>
</gene>
<evidence type="ECO:0000313" key="2">
    <source>
        <dbReference type="EMBL" id="MBB6053779.1"/>
    </source>
</evidence>
<dbReference type="InterPro" id="IPR011008">
    <property type="entry name" value="Dimeric_a/b-barrel"/>
</dbReference>
<feature type="domain" description="ABM" evidence="1">
    <location>
        <begin position="2"/>
        <end position="91"/>
    </location>
</feature>
<accession>A0A7W9W8P1</accession>
<dbReference type="PROSITE" id="PS51725">
    <property type="entry name" value="ABM"/>
    <property type="match status" value="1"/>
</dbReference>
<dbReference type="GO" id="GO:0004497">
    <property type="term" value="F:monooxygenase activity"/>
    <property type="evidence" value="ECO:0007669"/>
    <property type="project" value="UniProtKB-KW"/>
</dbReference>
<dbReference type="AlphaFoldDB" id="A0A7W9W8P1"/>
<comment type="caution">
    <text evidence="2">The sequence shown here is derived from an EMBL/GenBank/DDBJ whole genome shotgun (WGS) entry which is preliminary data.</text>
</comment>
<proteinExistence type="predicted"/>
<dbReference type="Proteomes" id="UP000520814">
    <property type="component" value="Unassembled WGS sequence"/>
</dbReference>
<keyword evidence="2" id="KW-0560">Oxidoreductase</keyword>
<reference evidence="2 3" key="1">
    <citation type="submission" date="2020-08" db="EMBL/GenBank/DDBJ databases">
        <title>Genomic Encyclopedia of Type Strains, Phase IV (KMG-IV): sequencing the most valuable type-strain genomes for metagenomic binning, comparative biology and taxonomic classification.</title>
        <authorList>
            <person name="Goeker M."/>
        </authorList>
    </citation>
    <scope>NUCLEOTIDE SEQUENCE [LARGE SCALE GENOMIC DNA]</scope>
    <source>
        <strain evidence="2 3">DSM 23562</strain>
    </source>
</reference>
<dbReference type="PANTHER" id="PTHR37811">
    <property type="entry name" value="BLL5343 PROTEIN"/>
    <property type="match status" value="1"/>
</dbReference>
<keyword evidence="2" id="KW-0503">Monooxygenase</keyword>
<dbReference type="InterPro" id="IPR007138">
    <property type="entry name" value="ABM_dom"/>
</dbReference>
<dbReference type="Gene3D" id="3.30.70.100">
    <property type="match status" value="1"/>
</dbReference>
<dbReference type="RefSeq" id="WP_221290400.1">
    <property type="nucleotide sequence ID" value="NZ_JACHGW010000008.1"/>
</dbReference>
<dbReference type="PANTHER" id="PTHR37811:SF2">
    <property type="entry name" value="ABM DOMAIN-CONTAINING PROTEIN"/>
    <property type="match status" value="1"/>
</dbReference>
<evidence type="ECO:0000259" key="1">
    <source>
        <dbReference type="PROSITE" id="PS51725"/>
    </source>
</evidence>
<sequence>MIITVFRNRLRPEATEAYAELAPKMVELAKQQPGFLSMKTYTAADGERVTIAEFESDEAVMAWRDNAIHQDAQERGRTDFYAEYVSQTCEVIRESRFP</sequence>
<dbReference type="SUPFAM" id="SSF54909">
    <property type="entry name" value="Dimeric alpha+beta barrel"/>
    <property type="match status" value="1"/>
</dbReference>
<organism evidence="2 3">
    <name type="scientific">Armatimonas rosea</name>
    <dbReference type="NCBI Taxonomy" id="685828"/>
    <lineage>
        <taxon>Bacteria</taxon>
        <taxon>Bacillati</taxon>
        <taxon>Armatimonadota</taxon>
        <taxon>Armatimonadia</taxon>
        <taxon>Armatimonadales</taxon>
        <taxon>Armatimonadaceae</taxon>
        <taxon>Armatimonas</taxon>
    </lineage>
</organism>
<dbReference type="EMBL" id="JACHGW010000008">
    <property type="protein sequence ID" value="MBB6053779.1"/>
    <property type="molecule type" value="Genomic_DNA"/>
</dbReference>
<dbReference type="Pfam" id="PF03992">
    <property type="entry name" value="ABM"/>
    <property type="match status" value="1"/>
</dbReference>
<dbReference type="InterPro" id="IPR052936">
    <property type="entry name" value="Jasmonate_Hydroxylase-like"/>
</dbReference>